<protein>
    <recommendedName>
        <fullName evidence="1">Enoyl reductase (ER) domain-containing protein</fullName>
    </recommendedName>
</protein>
<dbReference type="Pfam" id="PF08240">
    <property type="entry name" value="ADH_N"/>
    <property type="match status" value="1"/>
</dbReference>
<keyword evidence="3" id="KW-1185">Reference proteome</keyword>
<evidence type="ECO:0000259" key="1">
    <source>
        <dbReference type="SMART" id="SM00829"/>
    </source>
</evidence>
<dbReference type="InterPro" id="IPR036291">
    <property type="entry name" value="NAD(P)-bd_dom_sf"/>
</dbReference>
<proteinExistence type="predicted"/>
<dbReference type="InterPro" id="IPR013154">
    <property type="entry name" value="ADH-like_N"/>
</dbReference>
<dbReference type="EMBL" id="BACD03000077">
    <property type="protein sequence ID" value="GAO52634.1"/>
    <property type="molecule type" value="Genomic_DNA"/>
</dbReference>
<sequence>MSNQAAWIKESKANPVVVDSAPVYTPGKGEVVVKNAAAAINPVDWKIQDSGYFINTYPNILGTDVAGTIEEVGEGVTEFKKGDRVLAYAASLGLGGKPEYAGFQKYTLAPSFLVTKLPENVSFDEGAVLPLGLATAAHGLFSDKHLSLVRPSGTPEAPRAKHNLLIWGGSSSVGASAVQLAARSGYTVISTASAHNHDLVISLGAAKVFDYKDPEVVSKIQDSVSGGEWVGAFDAISEGGSVEKSAEVIKTGKVATTLPPPENLPEGIQASGVFAGLLATQEAELGKWLFNEYLPGALADGQVKPAPAPLVVEGGLEGTQKAMDTLKKGVSGKKVVINP</sequence>
<dbReference type="RefSeq" id="XP_019027029.1">
    <property type="nucleotide sequence ID" value="XM_019167263.1"/>
</dbReference>
<accession>A0A0E9NRY4</accession>
<dbReference type="PANTHER" id="PTHR45348:SF2">
    <property type="entry name" value="ZINC-TYPE ALCOHOL DEHYDROGENASE-LIKE PROTEIN C2E1P3.01"/>
    <property type="match status" value="1"/>
</dbReference>
<reference evidence="2 3" key="3">
    <citation type="journal article" date="2015" name="Genome Announc.">
        <title>Draft Genome Sequence of the Archiascomycetous Yeast Saitoella complicata.</title>
        <authorList>
            <person name="Yamauchi K."/>
            <person name="Kondo S."/>
            <person name="Hamamoto M."/>
            <person name="Takahashi Y."/>
            <person name="Ogura Y."/>
            <person name="Hayashi T."/>
            <person name="Nishida H."/>
        </authorList>
    </citation>
    <scope>NUCLEOTIDE SEQUENCE [LARGE SCALE GENOMIC DNA]</scope>
    <source>
        <strain evidence="2 3">NRRL Y-17804</strain>
    </source>
</reference>
<dbReference type="AlphaFoldDB" id="A0A0E9NRY4"/>
<dbReference type="OrthoDB" id="48317at2759"/>
<dbReference type="InterPro" id="IPR047122">
    <property type="entry name" value="Trans-enoyl_RdTase-like"/>
</dbReference>
<dbReference type="Gene3D" id="3.40.50.720">
    <property type="entry name" value="NAD(P)-binding Rossmann-like Domain"/>
    <property type="match status" value="1"/>
</dbReference>
<reference evidence="2 3" key="1">
    <citation type="journal article" date="2011" name="J. Gen. Appl. Microbiol.">
        <title>Draft genome sequencing of the enigmatic yeast Saitoella complicata.</title>
        <authorList>
            <person name="Nishida H."/>
            <person name="Hamamoto M."/>
            <person name="Sugiyama J."/>
        </authorList>
    </citation>
    <scope>NUCLEOTIDE SEQUENCE [LARGE SCALE GENOMIC DNA]</scope>
    <source>
        <strain evidence="2 3">NRRL Y-17804</strain>
    </source>
</reference>
<dbReference type="Proteomes" id="UP000033140">
    <property type="component" value="Unassembled WGS sequence"/>
</dbReference>
<feature type="domain" description="Enoyl reductase (ER)" evidence="1">
    <location>
        <begin position="12"/>
        <end position="336"/>
    </location>
</feature>
<evidence type="ECO:0000313" key="3">
    <source>
        <dbReference type="Proteomes" id="UP000033140"/>
    </source>
</evidence>
<dbReference type="SUPFAM" id="SSF50129">
    <property type="entry name" value="GroES-like"/>
    <property type="match status" value="1"/>
</dbReference>
<dbReference type="CDD" id="cd08249">
    <property type="entry name" value="enoyl_reductase_like"/>
    <property type="match status" value="1"/>
</dbReference>
<dbReference type="SMART" id="SM00829">
    <property type="entry name" value="PKS_ER"/>
    <property type="match status" value="1"/>
</dbReference>
<dbReference type="OMA" id="WAPIYKK"/>
<dbReference type="InterPro" id="IPR020843">
    <property type="entry name" value="ER"/>
</dbReference>
<dbReference type="SUPFAM" id="SSF51735">
    <property type="entry name" value="NAD(P)-binding Rossmann-fold domains"/>
    <property type="match status" value="1"/>
</dbReference>
<organism evidence="2 3">
    <name type="scientific">Saitoella complicata (strain BCRC 22490 / CBS 7301 / JCM 7358 / NBRC 10748 / NRRL Y-17804)</name>
    <dbReference type="NCBI Taxonomy" id="698492"/>
    <lineage>
        <taxon>Eukaryota</taxon>
        <taxon>Fungi</taxon>
        <taxon>Dikarya</taxon>
        <taxon>Ascomycota</taxon>
        <taxon>Taphrinomycotina</taxon>
        <taxon>Taphrinomycotina incertae sedis</taxon>
        <taxon>Saitoella</taxon>
    </lineage>
</organism>
<gene>
    <name evidence="2" type="ORF">G7K_6706-t1</name>
</gene>
<dbReference type="InterPro" id="IPR011032">
    <property type="entry name" value="GroES-like_sf"/>
</dbReference>
<name>A0A0E9NRY4_SAICN</name>
<evidence type="ECO:0000313" key="2">
    <source>
        <dbReference type="EMBL" id="GAO52634.1"/>
    </source>
</evidence>
<dbReference type="PANTHER" id="PTHR45348">
    <property type="entry name" value="HYPOTHETICAL OXIDOREDUCTASE (EUROFUNG)"/>
    <property type="match status" value="1"/>
</dbReference>
<dbReference type="GO" id="GO:0016651">
    <property type="term" value="F:oxidoreductase activity, acting on NAD(P)H"/>
    <property type="evidence" value="ECO:0007669"/>
    <property type="project" value="InterPro"/>
</dbReference>
<reference evidence="2 3" key="2">
    <citation type="journal article" date="2014" name="J. Gen. Appl. Microbiol.">
        <title>The early diverging ascomycetous budding yeast Saitoella complicata has three histone deacetylases belonging to the Clr6, Hos2, and Rpd3 lineages.</title>
        <authorList>
            <person name="Nishida H."/>
            <person name="Matsumoto T."/>
            <person name="Kondo S."/>
            <person name="Hamamoto M."/>
            <person name="Yoshikawa H."/>
        </authorList>
    </citation>
    <scope>NUCLEOTIDE SEQUENCE [LARGE SCALE GENOMIC DNA]</scope>
    <source>
        <strain evidence="2 3">NRRL Y-17804</strain>
    </source>
</reference>
<dbReference type="Gene3D" id="3.90.180.10">
    <property type="entry name" value="Medium-chain alcohol dehydrogenases, catalytic domain"/>
    <property type="match status" value="1"/>
</dbReference>
<dbReference type="STRING" id="698492.A0A0E9NRY4"/>
<comment type="caution">
    <text evidence="2">The sequence shown here is derived from an EMBL/GenBank/DDBJ whole genome shotgun (WGS) entry which is preliminary data.</text>
</comment>